<evidence type="ECO:0000256" key="2">
    <source>
        <dbReference type="ARBA" id="ARBA00022485"/>
    </source>
</evidence>
<dbReference type="GO" id="GO:0046872">
    <property type="term" value="F:metal ion binding"/>
    <property type="evidence" value="ECO:0007669"/>
    <property type="project" value="UniProtKB-KW"/>
</dbReference>
<dbReference type="InterPro" id="IPR017896">
    <property type="entry name" value="4Fe4S_Fe-S-bd"/>
</dbReference>
<evidence type="ECO:0000256" key="3">
    <source>
        <dbReference type="ARBA" id="ARBA00022723"/>
    </source>
</evidence>
<dbReference type="InterPro" id="IPR014116">
    <property type="entry name" value="Cyt_c_oxidase_cbb3_FixG"/>
</dbReference>
<feature type="transmembrane region" description="Helical" evidence="7">
    <location>
        <begin position="187"/>
        <end position="207"/>
    </location>
</feature>
<evidence type="ECO:0000259" key="8">
    <source>
        <dbReference type="PROSITE" id="PS51379"/>
    </source>
</evidence>
<evidence type="ECO:0000256" key="5">
    <source>
        <dbReference type="ARBA" id="ARBA00023004"/>
    </source>
</evidence>
<dbReference type="PROSITE" id="PS51379">
    <property type="entry name" value="4FE4S_FER_2"/>
    <property type="match status" value="1"/>
</dbReference>
<dbReference type="eggNOG" id="COG0348">
    <property type="taxonomic scope" value="Bacteria"/>
</dbReference>
<keyword evidence="1" id="KW-0813">Transport</keyword>
<dbReference type="PANTHER" id="PTHR30176">
    <property type="entry name" value="FERREDOXIN-TYPE PROTEIN NAPH"/>
    <property type="match status" value="1"/>
</dbReference>
<dbReference type="GO" id="GO:0005886">
    <property type="term" value="C:plasma membrane"/>
    <property type="evidence" value="ECO:0007669"/>
    <property type="project" value="TreeGrafter"/>
</dbReference>
<dbReference type="InterPro" id="IPR051684">
    <property type="entry name" value="Electron_Trans/Redox"/>
</dbReference>
<evidence type="ECO:0000256" key="4">
    <source>
        <dbReference type="ARBA" id="ARBA00022982"/>
    </source>
</evidence>
<proteinExistence type="predicted"/>
<dbReference type="PROSITE" id="PS00198">
    <property type="entry name" value="4FE4S_FER_1"/>
    <property type="match status" value="1"/>
</dbReference>
<dbReference type="InterPro" id="IPR009051">
    <property type="entry name" value="Helical_ferredxn"/>
</dbReference>
<keyword evidence="7" id="KW-0472">Membrane</keyword>
<dbReference type="PATRIC" id="fig|1238182.3.peg.2356"/>
<dbReference type="Proteomes" id="UP000009881">
    <property type="component" value="Unassembled WGS sequence"/>
</dbReference>
<dbReference type="STRING" id="1238182.C882_0140"/>
<evidence type="ECO:0000256" key="6">
    <source>
        <dbReference type="ARBA" id="ARBA00023014"/>
    </source>
</evidence>
<keyword evidence="7" id="KW-1133">Transmembrane helix</keyword>
<dbReference type="SUPFAM" id="SSF54862">
    <property type="entry name" value="4Fe-4S ferredoxins"/>
    <property type="match status" value="1"/>
</dbReference>
<name>K9GZ52_9PROT</name>
<dbReference type="Gene3D" id="2.60.40.10">
    <property type="entry name" value="Immunoglobulins"/>
    <property type="match status" value="1"/>
</dbReference>
<evidence type="ECO:0000313" key="9">
    <source>
        <dbReference type="EMBL" id="EKV30059.1"/>
    </source>
</evidence>
<dbReference type="InterPro" id="IPR013783">
    <property type="entry name" value="Ig-like_fold"/>
</dbReference>
<dbReference type="GO" id="GO:0051539">
    <property type="term" value="F:4 iron, 4 sulfur cluster binding"/>
    <property type="evidence" value="ECO:0007669"/>
    <property type="project" value="UniProtKB-KW"/>
</dbReference>
<accession>K9GZ52</accession>
<protein>
    <submittedName>
        <fullName evidence="9">Type cbb3 cytochrome oxidase biogenesis protein CcoG</fullName>
    </submittedName>
</protein>
<keyword evidence="6" id="KW-0411">Iron-sulfur</keyword>
<dbReference type="InterPro" id="IPR017900">
    <property type="entry name" value="4Fe4S_Fe_S_CS"/>
</dbReference>
<feature type="transmembrane region" description="Helical" evidence="7">
    <location>
        <begin position="79"/>
        <end position="100"/>
    </location>
</feature>
<dbReference type="InterPro" id="IPR032879">
    <property type="entry name" value="FixG_C"/>
</dbReference>
<evidence type="ECO:0000313" key="10">
    <source>
        <dbReference type="Proteomes" id="UP000009881"/>
    </source>
</evidence>
<dbReference type="Gene3D" id="1.10.1060.10">
    <property type="entry name" value="Alpha-helical ferredoxin"/>
    <property type="match status" value="1"/>
</dbReference>
<feature type="domain" description="4Fe-4S ferredoxin-type" evidence="8">
    <location>
        <begin position="254"/>
        <end position="282"/>
    </location>
</feature>
<evidence type="ECO:0000256" key="1">
    <source>
        <dbReference type="ARBA" id="ARBA00022448"/>
    </source>
</evidence>
<keyword evidence="7" id="KW-0812">Transmembrane</keyword>
<feature type="transmembrane region" description="Helical" evidence="7">
    <location>
        <begin position="153"/>
        <end position="171"/>
    </location>
</feature>
<dbReference type="Pfam" id="PF12801">
    <property type="entry name" value="Fer4_5"/>
    <property type="match status" value="1"/>
</dbReference>
<dbReference type="PANTHER" id="PTHR30176:SF3">
    <property type="entry name" value="FERREDOXIN-TYPE PROTEIN NAPH"/>
    <property type="match status" value="1"/>
</dbReference>
<comment type="caution">
    <text evidence="9">The sequence shown here is derived from an EMBL/GenBank/DDBJ whole genome shotgun (WGS) entry which is preliminary data.</text>
</comment>
<gene>
    <name evidence="9" type="ORF">C882_0140</name>
</gene>
<sequence>MAEASGALYAAREKIHPKAVRGRFRRWKDAIGWTLAAVFFIVPWLRWDRPGDLPDQAVLLDIANKRGFLFDMNIWPQDIVYMAVALVLGTVALFMTASVAGRVWCGFSCPQTVFTDIFVRIEKMWEGDRAARMKMDAAPWSTRKLLRRGGKHMTWIAVAAAFGATFSFYFTDAPAALMDYLTLDAGLWMWTTVLILGGTTYLLAGFAREQFCNYMCPWPRLQSCMLDEHSLVVTYRDDRGDARAAKRKSQTWEERRAAGFGDCVSCQQCVQVCPMGIDIREGVNADCINCGLCIDACDTMMDKVGLDRGLIAFDSLANARARRVGRAEPSRIVRPRTIAFAAVIGVICVGVLGTFLMRSDLEVALIQERSPLYVRLSDGSIRNAYDLKILNKREQDRRFALEVAGNPSARIETLDASGEGEGVELAVEGGRHVSRKVFVTVPGPDADVSDMTLVMRDTATGAEVRRDVVFALPR</sequence>
<keyword evidence="10" id="KW-1185">Reference proteome</keyword>
<organism evidence="9 10">
    <name type="scientific">Caenispirillum salinarum AK4</name>
    <dbReference type="NCBI Taxonomy" id="1238182"/>
    <lineage>
        <taxon>Bacteria</taxon>
        <taxon>Pseudomonadati</taxon>
        <taxon>Pseudomonadota</taxon>
        <taxon>Alphaproteobacteria</taxon>
        <taxon>Rhodospirillales</taxon>
        <taxon>Novispirillaceae</taxon>
        <taxon>Caenispirillum</taxon>
    </lineage>
</organism>
<feature type="transmembrane region" description="Helical" evidence="7">
    <location>
        <begin position="30"/>
        <end position="47"/>
    </location>
</feature>
<keyword evidence="3" id="KW-0479">Metal-binding</keyword>
<dbReference type="EMBL" id="ANHY01000010">
    <property type="protein sequence ID" value="EKV30059.1"/>
    <property type="molecule type" value="Genomic_DNA"/>
</dbReference>
<keyword evidence="5" id="KW-0408">Iron</keyword>
<keyword evidence="2" id="KW-0004">4Fe-4S</keyword>
<feature type="transmembrane region" description="Helical" evidence="7">
    <location>
        <begin position="338"/>
        <end position="357"/>
    </location>
</feature>
<evidence type="ECO:0000256" key="7">
    <source>
        <dbReference type="SAM" id="Phobius"/>
    </source>
</evidence>
<dbReference type="Pfam" id="PF11614">
    <property type="entry name" value="FixG_C"/>
    <property type="match status" value="1"/>
</dbReference>
<reference evidence="9 10" key="1">
    <citation type="journal article" date="2013" name="Genome Announc.">
        <title>Draft Genome Sequence of an Alphaproteobacterium, Caenispirillum salinarum AK4(T), Isolated from a Solar Saltern.</title>
        <authorList>
            <person name="Khatri I."/>
            <person name="Singh A."/>
            <person name="Korpole S."/>
            <person name="Pinnaka A.K."/>
            <person name="Subramanian S."/>
        </authorList>
    </citation>
    <scope>NUCLEOTIDE SEQUENCE [LARGE SCALE GENOMIC DNA]</scope>
    <source>
        <strain evidence="9 10">AK4</strain>
    </source>
</reference>
<dbReference type="NCBIfam" id="TIGR02745">
    <property type="entry name" value="ccoG_rdxA_fixG"/>
    <property type="match status" value="1"/>
</dbReference>
<keyword evidence="4" id="KW-0249">Electron transport</keyword>
<dbReference type="Pfam" id="PF13746">
    <property type="entry name" value="Fer4_18"/>
    <property type="match status" value="1"/>
</dbReference>
<dbReference type="AlphaFoldDB" id="K9GZ52"/>